<dbReference type="Gene3D" id="1.25.50.20">
    <property type="match status" value="1"/>
</dbReference>
<feature type="domain" description="ERAP1-like C-terminal" evidence="3">
    <location>
        <begin position="184"/>
        <end position="476"/>
    </location>
</feature>
<reference evidence="5" key="1">
    <citation type="submission" date="2016-11" db="UniProtKB">
        <authorList>
            <consortium name="WormBaseParasite"/>
        </authorList>
    </citation>
    <scope>IDENTIFICATION</scope>
</reference>
<dbReference type="InterPro" id="IPR027268">
    <property type="entry name" value="Peptidase_M4/M1_CTD_sf"/>
</dbReference>
<comment type="similarity">
    <text evidence="1">Belongs to the peptidase M1 family.</text>
</comment>
<dbReference type="Gene3D" id="1.10.390.10">
    <property type="entry name" value="Neutral Protease Domain 2"/>
    <property type="match status" value="1"/>
</dbReference>
<dbReference type="GO" id="GO:0016020">
    <property type="term" value="C:membrane"/>
    <property type="evidence" value="ECO:0007669"/>
    <property type="project" value="TreeGrafter"/>
</dbReference>
<dbReference type="Pfam" id="PF01433">
    <property type="entry name" value="Peptidase_M1"/>
    <property type="match status" value="1"/>
</dbReference>
<evidence type="ECO:0000259" key="3">
    <source>
        <dbReference type="Pfam" id="PF11838"/>
    </source>
</evidence>
<dbReference type="GO" id="GO:0008270">
    <property type="term" value="F:zinc ion binding"/>
    <property type="evidence" value="ECO:0007669"/>
    <property type="project" value="InterPro"/>
</dbReference>
<evidence type="ECO:0000313" key="4">
    <source>
        <dbReference type="Proteomes" id="UP000095283"/>
    </source>
</evidence>
<dbReference type="WBParaSite" id="Hba_18397">
    <property type="protein sequence ID" value="Hba_18397"/>
    <property type="gene ID" value="Hba_18397"/>
</dbReference>
<keyword evidence="4" id="KW-1185">Reference proteome</keyword>
<dbReference type="GO" id="GO:0043171">
    <property type="term" value="P:peptide catabolic process"/>
    <property type="evidence" value="ECO:0007669"/>
    <property type="project" value="TreeGrafter"/>
</dbReference>
<organism evidence="4 5">
    <name type="scientific">Heterorhabditis bacteriophora</name>
    <name type="common">Entomopathogenic nematode worm</name>
    <dbReference type="NCBI Taxonomy" id="37862"/>
    <lineage>
        <taxon>Eukaryota</taxon>
        <taxon>Metazoa</taxon>
        <taxon>Ecdysozoa</taxon>
        <taxon>Nematoda</taxon>
        <taxon>Chromadorea</taxon>
        <taxon>Rhabditida</taxon>
        <taxon>Rhabditina</taxon>
        <taxon>Rhabditomorpha</taxon>
        <taxon>Strongyloidea</taxon>
        <taxon>Heterorhabditidae</taxon>
        <taxon>Heterorhabditis</taxon>
    </lineage>
</organism>
<dbReference type="InterPro" id="IPR014782">
    <property type="entry name" value="Peptidase_M1_dom"/>
</dbReference>
<dbReference type="GO" id="GO:0005737">
    <property type="term" value="C:cytoplasm"/>
    <property type="evidence" value="ECO:0007669"/>
    <property type="project" value="TreeGrafter"/>
</dbReference>
<dbReference type="GO" id="GO:0042277">
    <property type="term" value="F:peptide binding"/>
    <property type="evidence" value="ECO:0007669"/>
    <property type="project" value="TreeGrafter"/>
</dbReference>
<dbReference type="SUPFAM" id="SSF55486">
    <property type="entry name" value="Metalloproteases ('zincins'), catalytic domain"/>
    <property type="match status" value="1"/>
</dbReference>
<accession>A0A1I7XM60</accession>
<dbReference type="InterPro" id="IPR050344">
    <property type="entry name" value="Peptidase_M1_aminopeptidases"/>
</dbReference>
<protein>
    <submittedName>
        <fullName evidence="5">Peptidase_M1 domain-containing protein</fullName>
    </submittedName>
</protein>
<dbReference type="GO" id="GO:0006508">
    <property type="term" value="P:proteolysis"/>
    <property type="evidence" value="ECO:0007669"/>
    <property type="project" value="TreeGrafter"/>
</dbReference>
<feature type="domain" description="Peptidase M1 membrane alanine aminopeptidase" evidence="2">
    <location>
        <begin position="1"/>
        <end position="127"/>
    </location>
</feature>
<name>A0A1I7XM60_HETBA</name>
<dbReference type="Proteomes" id="UP000095283">
    <property type="component" value="Unplaced"/>
</dbReference>
<dbReference type="InterPro" id="IPR024571">
    <property type="entry name" value="ERAP1-like_C_dom"/>
</dbReference>
<evidence type="ECO:0000259" key="2">
    <source>
        <dbReference type="Pfam" id="PF01433"/>
    </source>
</evidence>
<dbReference type="AlphaFoldDB" id="A0A1I7XM60"/>
<dbReference type="Pfam" id="PF11838">
    <property type="entry name" value="ERAP1_C"/>
    <property type="match status" value="1"/>
</dbReference>
<dbReference type="PANTHER" id="PTHR11533">
    <property type="entry name" value="PROTEASE M1 ZINC METALLOPROTEASE"/>
    <property type="match status" value="1"/>
</dbReference>
<evidence type="ECO:0000313" key="5">
    <source>
        <dbReference type="WBParaSite" id="Hba_18397"/>
    </source>
</evidence>
<proteinExistence type="inferred from homology"/>
<dbReference type="GO" id="GO:0005615">
    <property type="term" value="C:extracellular space"/>
    <property type="evidence" value="ECO:0007669"/>
    <property type="project" value="TreeGrafter"/>
</dbReference>
<sequence length="503" mass="58246">MQWWEDLWLNEGFATMVEYLGADEISNGYMKMRDFFLVNAVNNALEKDSIASSHPLSFKIDKASEVSEAFDGITYAKGGSVLMMISEVMGEENFNKGLKIYLKQHSYGNAKAADLWRALDKAVPDHVKGPDGKRLNITEFANHFKWDVPVWYQDEKDIQNEKMVWLKRDEPLFIHTNNKSNFAFVINSGMRSFFRQNYDEEGWKRIGQQFQEDHEVYNVRTRMAIISDAYAMALIGELNYGTLLDLVRYIEKEKEYLPWTAMIDGFNVILSYLGTEPESLSIKDYMKTILKQKYNNNSLQYITDHFLDNNTFYDVVTLLFSSILETNIMNVFCRMNSPECIHGYTDLFEKEVLQKCGNNKTSDCVMIAGPLRPTTYCYGIQNGDELVYKKMLSFYQRESVQVEKNYLMVSLGCSKNIVTLKSLLTTALDRKAGVFRLQDVPAIFNTVARNDIGKEFMFNFLLDRWDLIYERFGFTKYSGVASSRLYIANDSTRCIRVQKIALN</sequence>
<dbReference type="PANTHER" id="PTHR11533:SF301">
    <property type="entry name" value="AMINOPEPTIDASE"/>
    <property type="match status" value="1"/>
</dbReference>
<evidence type="ECO:0000256" key="1">
    <source>
        <dbReference type="ARBA" id="ARBA00010136"/>
    </source>
</evidence>
<dbReference type="GO" id="GO:0070006">
    <property type="term" value="F:metalloaminopeptidase activity"/>
    <property type="evidence" value="ECO:0007669"/>
    <property type="project" value="TreeGrafter"/>
</dbReference>